<feature type="domain" description="RSE1/DDB1/CPSF1 second beta-propeller" evidence="7">
    <location>
        <begin position="526"/>
        <end position="784"/>
    </location>
</feature>
<sequence>MWGGGKMAVVSLSPHTAKMRKLFEQASTTMAYDGLKREAERRTRSDHNITMVAKDDELYLYHLTLKKQTNFVHSCIGHFVDLEAGSKREQSQLCVATETHLELYDTADGELKLIAKFQNLFATITSMKSLDLPHSGSRAKASNWPTFLALTSDSGNLSIVQIIMHAGALRLKTLVNQPLTRTTLRRVSPISYMEIDPNGRCIILSSVEQNKLCFLVDYAQKLRISSPLEIIRPHMVTLDMAVVDVNFNNPCFVTLEIDNAATQLSVHLIFYVLELGLNHIVKKADYLVNPSANFVLSLPDLSRYNITTSLSDNNYDADYDTLFNPFVVIGFENHILVKDMNGFFSLKVEIPKRSITDSRHKNVTIISGIVQKLKNDFFVLLQSNHGDLFKLTVSPDTNDRNRPLVQLSYFDTIQNSHQLHIFKNGYLFALSEMNNNFLFQFEKLGVEKNDFSNVLTSKDPNKSLVFEPSIKLQNLSILSQQLNLNPSIKSQIVSDSPLSIATKHFTNNKIITLTNAVNYSNLISTSLPPNATKLWLIPDPATTGDNNTLLFITFPKKTMILQIDNESMEELTPDEATRSAFKLSQDTTIHTCLMGSHSIIQVCTAELRHIVPTGKSRYSNKLTWVPPAGIRIVCATSSKTQLIISLSNYELVYFKIDVSSDSLIELTTHPELDTMPSKVAIVQDTQHADLLAIADNEGMIKIMSLKDQKEDFLTVISLQLVSEKISDMIMVRDSSIGQLNLHVGLENGVYMKFHIGDVDGSFTDIKRRFLGLKPVSLSYLREISVSLNNEEEEEEEEDDDDEKEEEEINSSGAKWMSCVVCHSSSTWVSYTWKNVWTIRQLKDQNMLSCSKFVNADVAINGVCSISSSGRLNIGRVSNFPTLDNWFHVHESSVNKQENGGGDESNEEEEDEMEEEMEMLQISTFRPRTILSFPNNPKSILFIDNHSGKKQCRISLQIDGECLKFGSSDHLYKILDDIDCVSAAIIDFTRQADHLIICAGDKRLLTYKILVNKDKLSFDIELLHQTEIISPIHAMLKFKNFLLTAMGSTIVLYGLGKKQLLRRSVTQTPVSITKIVSMHQWNYERLAVGDIHESVTLFIWDPAGNVFIPYVDDSVKRHVTVLKFLDEATVIGADRYGNAWTLRSPPECEKIMSNHDPSELSNGAIKYPLDVITLQQKLPNTYDCKFKFQLLNHFFVNDIITDFHILDSLSNSDRPGCIYMGLQGTVGCFIPLLSKGNVFMMGNIENIMAEADDTFYLDYESRKKNNNMRKEDDEEESGSVVLQGRHGIEDEIICEGSCSILGRDHQEYRSYYAPVRKVIDGDLCENFLRLSLNEQEFLAKNLKSVQVEDIIQTINEVRTNYM</sequence>
<evidence type="ECO:0000259" key="5">
    <source>
        <dbReference type="Pfam" id="PF03178"/>
    </source>
</evidence>
<dbReference type="InterPro" id="IPR018846">
    <property type="entry name" value="Beta-prop_RSE1/DDB1/CPSF1_1st"/>
</dbReference>
<organism evidence="8 9">
    <name type="scientific">Saccharomyces cerevisiae (strain YJM789)</name>
    <name type="common">Baker's yeast</name>
    <dbReference type="NCBI Taxonomy" id="307796"/>
    <lineage>
        <taxon>Eukaryota</taxon>
        <taxon>Fungi</taxon>
        <taxon>Dikarya</taxon>
        <taxon>Ascomycota</taxon>
        <taxon>Saccharomycotina</taxon>
        <taxon>Saccharomycetes</taxon>
        <taxon>Saccharomycetales</taxon>
        <taxon>Saccharomycetaceae</taxon>
        <taxon>Saccharomyces</taxon>
    </lineage>
</organism>
<dbReference type="InterPro" id="IPR015943">
    <property type="entry name" value="WD40/YVTN_repeat-like_dom_sf"/>
</dbReference>
<evidence type="ECO:0000313" key="9">
    <source>
        <dbReference type="Proteomes" id="UP000007060"/>
    </source>
</evidence>
<evidence type="ECO:0000259" key="7">
    <source>
        <dbReference type="Pfam" id="PF23726"/>
    </source>
</evidence>
<evidence type="ECO:0000256" key="1">
    <source>
        <dbReference type="ARBA" id="ARBA00004123"/>
    </source>
</evidence>
<evidence type="ECO:0000313" key="8">
    <source>
        <dbReference type="EMBL" id="EDN64348.1"/>
    </source>
</evidence>
<feature type="region of interest" description="Disordered" evidence="4">
    <location>
        <begin position="893"/>
        <end position="912"/>
    </location>
</feature>
<dbReference type="GO" id="GO:0005634">
    <property type="term" value="C:nucleus"/>
    <property type="evidence" value="ECO:0007669"/>
    <property type="project" value="UniProtKB-SubCell"/>
</dbReference>
<dbReference type="HOGENOM" id="CLU_003246_0_1_1"/>
<keyword evidence="2" id="KW-0507">mRNA processing</keyword>
<reference evidence="8 9" key="1">
    <citation type="journal article" date="2007" name="Proc. Natl. Acad. Sci. U.S.A.">
        <title>Genome sequencing and comparative analysis of Saccharomyces cerevisiae strain YJM789.</title>
        <authorList>
            <person name="Wei W."/>
            <person name="McCusker J.H."/>
            <person name="Hyman R.W."/>
            <person name="Jones T."/>
            <person name="Ning Y."/>
            <person name="Cao Z."/>
            <person name="Gu Z."/>
            <person name="Bruno D."/>
            <person name="Miranda M."/>
            <person name="Nguyen M."/>
            <person name="Wilhelmy J."/>
            <person name="Komp C."/>
            <person name="Tamse R."/>
            <person name="Wang X."/>
            <person name="Jia P."/>
            <person name="Luedi P."/>
            <person name="Oefner P.J."/>
            <person name="David L."/>
            <person name="Dietrich F.S."/>
            <person name="Li Y."/>
            <person name="Davis R.W."/>
            <person name="Steinmetz L.M."/>
        </authorList>
    </citation>
    <scope>NUCLEOTIDE SEQUENCE [LARGE SCALE GENOMIC DNA]</scope>
    <source>
        <strain evidence="8 9">YJM789</strain>
    </source>
</reference>
<dbReference type="OrthoDB" id="436637at2759"/>
<dbReference type="Pfam" id="PF23726">
    <property type="entry name" value="Beta-prop_RSE1_2nd"/>
    <property type="match status" value="1"/>
</dbReference>
<dbReference type="EMBL" id="AAFW02000020">
    <property type="protein sequence ID" value="EDN64348.1"/>
    <property type="molecule type" value="Genomic_DNA"/>
</dbReference>
<dbReference type="InterPro" id="IPR050358">
    <property type="entry name" value="RSE1/DDB1/CFT1"/>
</dbReference>
<feature type="region of interest" description="Disordered" evidence="4">
    <location>
        <begin position="788"/>
        <end position="811"/>
    </location>
</feature>
<dbReference type="PANTHER" id="PTHR10644">
    <property type="entry name" value="DNA REPAIR/RNA PROCESSING CPSF FAMILY"/>
    <property type="match status" value="1"/>
</dbReference>
<evidence type="ECO:0000256" key="2">
    <source>
        <dbReference type="ARBA" id="ARBA00022664"/>
    </source>
</evidence>
<feature type="domain" description="RSE1/DDB1/CPSF1 C-terminal" evidence="5">
    <location>
        <begin position="1002"/>
        <end position="1327"/>
    </location>
</feature>
<feature type="domain" description="RSE1/DDB1/CPSF1 first beta-propeller" evidence="6">
    <location>
        <begin position="74"/>
        <end position="460"/>
    </location>
</feature>
<comment type="caution">
    <text evidence="8">The sequence shown here is derived from an EMBL/GenBank/DDBJ whole genome shotgun (WGS) entry which is preliminary data.</text>
</comment>
<proteinExistence type="predicted"/>
<dbReference type="InterPro" id="IPR004871">
    <property type="entry name" value="RSE1/DDB1/CPSF1_C"/>
</dbReference>
<dbReference type="FunFam" id="2.130.10.10:FF:001283">
    <property type="entry name" value="Pre-mRNA-splicing factor RSE1"/>
    <property type="match status" value="1"/>
</dbReference>
<dbReference type="GO" id="GO:0006397">
    <property type="term" value="P:mRNA processing"/>
    <property type="evidence" value="ECO:0007669"/>
    <property type="project" value="UniProtKB-KW"/>
</dbReference>
<dbReference type="Proteomes" id="UP000007060">
    <property type="component" value="Unassembled WGS sequence"/>
</dbReference>
<feature type="compositionally biased region" description="Acidic residues" evidence="4">
    <location>
        <begin position="789"/>
        <end position="808"/>
    </location>
</feature>
<dbReference type="Pfam" id="PF03178">
    <property type="entry name" value="CPSF_A"/>
    <property type="match status" value="1"/>
</dbReference>
<comment type="subcellular location">
    <subcellularLocation>
        <location evidence="1">Nucleus</location>
    </subcellularLocation>
</comment>
<protein>
    <submittedName>
        <fullName evidence="8">Pre-spliceosome component</fullName>
    </submittedName>
</protein>
<dbReference type="GO" id="GO:0003676">
    <property type="term" value="F:nucleic acid binding"/>
    <property type="evidence" value="ECO:0007669"/>
    <property type="project" value="InterPro"/>
</dbReference>
<dbReference type="Pfam" id="PF10433">
    <property type="entry name" value="Beta-prop_RSE1_1st"/>
    <property type="match status" value="1"/>
</dbReference>
<evidence type="ECO:0000256" key="3">
    <source>
        <dbReference type="ARBA" id="ARBA00023242"/>
    </source>
</evidence>
<keyword evidence="3" id="KW-0539">Nucleus</keyword>
<evidence type="ECO:0000259" key="6">
    <source>
        <dbReference type="Pfam" id="PF10433"/>
    </source>
</evidence>
<evidence type="ECO:0000256" key="4">
    <source>
        <dbReference type="SAM" id="MobiDB-lite"/>
    </source>
</evidence>
<gene>
    <name evidence="8" type="primary">RSE1</name>
    <name evidence="8" type="ORF">SCY_4130</name>
</gene>
<dbReference type="InterPro" id="IPR058543">
    <property type="entry name" value="Beta-prop_RSE1/DDB1/CPSF1_2nd"/>
</dbReference>
<feature type="compositionally biased region" description="Acidic residues" evidence="4">
    <location>
        <begin position="903"/>
        <end position="912"/>
    </location>
</feature>
<accession>A6ZM18</accession>
<name>A6ZM18_YEAS7</name>
<dbReference type="Gene3D" id="2.130.10.10">
    <property type="entry name" value="YVTN repeat-like/Quinoprotein amine dehydrogenase"/>
    <property type="match status" value="2"/>
</dbReference>